<keyword evidence="4 12" id="KW-1003">Cell membrane</keyword>
<dbReference type="GO" id="GO:0015095">
    <property type="term" value="F:magnesium ion transmembrane transporter activity"/>
    <property type="evidence" value="ECO:0007669"/>
    <property type="project" value="UniProtKB-UniRule"/>
</dbReference>
<keyword evidence="14" id="KW-1185">Reference proteome</keyword>
<dbReference type="InterPro" id="IPR045861">
    <property type="entry name" value="CorA_cytoplasmic_dom"/>
</dbReference>
<name>A0A6M0QCB0_9BACI</name>
<dbReference type="CDD" id="cd12831">
    <property type="entry name" value="TmCorA-like_u2"/>
    <property type="match status" value="1"/>
</dbReference>
<sequence length="317" mass="37769">MLQSFLIKQNGEKEIGKSIPPDPTMYQWMWIDLTDPTDAEVQTLTKTFSFHPLAIEDCINHTIQRPKLDYYHDHTFFIVHALNQNLKKDELSIFIGENYIVTFHYRDLQEINQVWNKLISVASHNINKWNHYVVFHHLLDKAVDNYFPILYELEDALDELGEKRRVDSNEKQLDLLFNIKSQLISLRHTINPMRDLLYRVLNSHKLDEVIERKEYFSDIYDHLLKLSEMVDSNREITNDLRDSYLSLTAHQQNKIMQTLTVITTIFMPLTFIAGIYGMNFDYMPELKWDIGYFLILSLMATIGCSMYLWFKRRGWFK</sequence>
<evidence type="ECO:0000256" key="1">
    <source>
        <dbReference type="ARBA" id="ARBA00004651"/>
    </source>
</evidence>
<dbReference type="Pfam" id="PF01544">
    <property type="entry name" value="CorA"/>
    <property type="match status" value="1"/>
</dbReference>
<dbReference type="PANTHER" id="PTHR46494">
    <property type="entry name" value="CORA FAMILY METAL ION TRANSPORTER (EUROFUNG)"/>
    <property type="match status" value="1"/>
</dbReference>
<evidence type="ECO:0000256" key="9">
    <source>
        <dbReference type="ARBA" id="ARBA00023136"/>
    </source>
</evidence>
<dbReference type="EMBL" id="JAAIWM010000004">
    <property type="protein sequence ID" value="NEY72728.1"/>
    <property type="molecule type" value="Genomic_DNA"/>
</dbReference>
<keyword evidence="8 12" id="KW-0406">Ion transport</keyword>
<dbReference type="GO" id="GO:0050897">
    <property type="term" value="F:cobalt ion binding"/>
    <property type="evidence" value="ECO:0007669"/>
    <property type="project" value="TreeGrafter"/>
</dbReference>
<evidence type="ECO:0000256" key="5">
    <source>
        <dbReference type="ARBA" id="ARBA00022692"/>
    </source>
</evidence>
<evidence type="ECO:0000256" key="2">
    <source>
        <dbReference type="ARBA" id="ARBA00009765"/>
    </source>
</evidence>
<comment type="caution">
    <text evidence="13">The sequence shown here is derived from an EMBL/GenBank/DDBJ whole genome shotgun (WGS) entry which is preliminary data.</text>
</comment>
<comment type="function">
    <text evidence="11">Mediates influx of magnesium ions. Alternates between open and closed states. Activated by low cytoplasmic Mg(2+) levels. Inactive when cytoplasmic Mg(2+) levels are high.</text>
</comment>
<reference evidence="13 14" key="1">
    <citation type="submission" date="2020-02" db="EMBL/GenBank/DDBJ databases">
        <title>Bacillus aquiflavi sp. nov., isolated from yellow water of strong flavor Chinese baijiu in Yibin region of China.</title>
        <authorList>
            <person name="Xie J."/>
        </authorList>
    </citation>
    <scope>NUCLEOTIDE SEQUENCE [LARGE SCALE GENOMIC DNA]</scope>
    <source>
        <strain evidence="13 14">SA4</strain>
    </source>
</reference>
<comment type="catalytic activity">
    <reaction evidence="10">
        <text>Mg(2+)(in) = Mg(2+)(out)</text>
        <dbReference type="Rhea" id="RHEA:29827"/>
        <dbReference type="ChEBI" id="CHEBI:18420"/>
    </reaction>
</comment>
<evidence type="ECO:0000313" key="13">
    <source>
        <dbReference type="EMBL" id="NEY72728.1"/>
    </source>
</evidence>
<keyword evidence="9 12" id="KW-0472">Membrane</keyword>
<dbReference type="FunFam" id="1.20.58.340:FF:000004">
    <property type="entry name" value="Magnesium transport protein CorA"/>
    <property type="match status" value="1"/>
</dbReference>
<dbReference type="PANTHER" id="PTHR46494:SF1">
    <property type="entry name" value="CORA FAMILY METAL ION TRANSPORTER (EUROFUNG)"/>
    <property type="match status" value="1"/>
</dbReference>
<dbReference type="InterPro" id="IPR045863">
    <property type="entry name" value="CorA_TM1_TM2"/>
</dbReference>
<keyword evidence="5 12" id="KW-0812">Transmembrane</keyword>
<dbReference type="SUPFAM" id="SSF143865">
    <property type="entry name" value="CorA soluble domain-like"/>
    <property type="match status" value="1"/>
</dbReference>
<organism evidence="13 14">
    <name type="scientific">Bacillus mesophilus</name>
    <dbReference type="NCBI Taxonomy" id="1808955"/>
    <lineage>
        <taxon>Bacteria</taxon>
        <taxon>Bacillati</taxon>
        <taxon>Bacillota</taxon>
        <taxon>Bacilli</taxon>
        <taxon>Bacillales</taxon>
        <taxon>Bacillaceae</taxon>
        <taxon>Bacillus</taxon>
    </lineage>
</organism>
<dbReference type="Gene3D" id="3.30.460.20">
    <property type="entry name" value="CorA soluble domain-like"/>
    <property type="match status" value="1"/>
</dbReference>
<evidence type="ECO:0000256" key="6">
    <source>
        <dbReference type="ARBA" id="ARBA00022842"/>
    </source>
</evidence>
<comment type="subcellular location">
    <subcellularLocation>
        <location evidence="1">Cell membrane</location>
        <topology evidence="1">Multi-pass membrane protein</topology>
    </subcellularLocation>
    <subcellularLocation>
        <location evidence="12">Membrane</location>
        <topology evidence="12">Multi-pass membrane protein</topology>
    </subcellularLocation>
</comment>
<evidence type="ECO:0000256" key="3">
    <source>
        <dbReference type="ARBA" id="ARBA00022448"/>
    </source>
</evidence>
<evidence type="ECO:0000256" key="4">
    <source>
        <dbReference type="ARBA" id="ARBA00022475"/>
    </source>
</evidence>
<evidence type="ECO:0000256" key="12">
    <source>
        <dbReference type="RuleBase" id="RU362010"/>
    </source>
</evidence>
<keyword evidence="7 12" id="KW-1133">Transmembrane helix</keyword>
<dbReference type="GO" id="GO:0015087">
    <property type="term" value="F:cobalt ion transmembrane transporter activity"/>
    <property type="evidence" value="ECO:0007669"/>
    <property type="project" value="UniProtKB-UniRule"/>
</dbReference>
<gene>
    <name evidence="12 13" type="primary">corA</name>
    <name evidence="13" type="ORF">G4D63_13405</name>
</gene>
<dbReference type="InterPro" id="IPR002523">
    <property type="entry name" value="MgTranspt_CorA/ZnTranspt_ZntB"/>
</dbReference>
<protein>
    <recommendedName>
        <fullName evidence="12">Magnesium transport protein CorA</fullName>
    </recommendedName>
</protein>
<evidence type="ECO:0000256" key="10">
    <source>
        <dbReference type="ARBA" id="ARBA00034269"/>
    </source>
</evidence>
<dbReference type="Gene3D" id="1.20.58.340">
    <property type="entry name" value="Magnesium transport protein CorA, transmembrane region"/>
    <property type="match status" value="2"/>
</dbReference>
<dbReference type="InterPro" id="IPR004488">
    <property type="entry name" value="Mg/Co-transport_prot_CorA"/>
</dbReference>
<evidence type="ECO:0000256" key="11">
    <source>
        <dbReference type="ARBA" id="ARBA00045497"/>
    </source>
</evidence>
<comment type="similarity">
    <text evidence="2 12">Belongs to the CorA metal ion transporter (MIT) (TC 1.A.35) family.</text>
</comment>
<keyword evidence="6 12" id="KW-0460">Magnesium</keyword>
<dbReference type="Proteomes" id="UP000481043">
    <property type="component" value="Unassembled WGS sequence"/>
</dbReference>
<feature type="transmembrane region" description="Helical" evidence="12">
    <location>
        <begin position="290"/>
        <end position="310"/>
    </location>
</feature>
<dbReference type="RefSeq" id="WP_163180178.1">
    <property type="nucleotide sequence ID" value="NZ_JAAIWM010000004.1"/>
</dbReference>
<feature type="transmembrane region" description="Helical" evidence="12">
    <location>
        <begin position="259"/>
        <end position="278"/>
    </location>
</feature>
<keyword evidence="3 12" id="KW-0813">Transport</keyword>
<accession>A0A6M0QCB0</accession>
<evidence type="ECO:0000313" key="14">
    <source>
        <dbReference type="Proteomes" id="UP000481043"/>
    </source>
</evidence>
<proteinExistence type="inferred from homology"/>
<dbReference type="GO" id="GO:0000287">
    <property type="term" value="F:magnesium ion binding"/>
    <property type="evidence" value="ECO:0007669"/>
    <property type="project" value="TreeGrafter"/>
</dbReference>
<dbReference type="NCBIfam" id="TIGR00383">
    <property type="entry name" value="corA"/>
    <property type="match status" value="1"/>
</dbReference>
<dbReference type="AlphaFoldDB" id="A0A6M0QCB0"/>
<dbReference type="SUPFAM" id="SSF144083">
    <property type="entry name" value="Magnesium transport protein CorA, transmembrane region"/>
    <property type="match status" value="1"/>
</dbReference>
<evidence type="ECO:0000256" key="7">
    <source>
        <dbReference type="ARBA" id="ARBA00022989"/>
    </source>
</evidence>
<dbReference type="GO" id="GO:0005886">
    <property type="term" value="C:plasma membrane"/>
    <property type="evidence" value="ECO:0007669"/>
    <property type="project" value="UniProtKB-SubCell"/>
</dbReference>
<evidence type="ECO:0000256" key="8">
    <source>
        <dbReference type="ARBA" id="ARBA00023065"/>
    </source>
</evidence>